<dbReference type="AlphaFoldDB" id="X0XUX3"/>
<dbReference type="InterPro" id="IPR035985">
    <property type="entry name" value="Ubiquitin-activating_enz"/>
</dbReference>
<evidence type="ECO:0000313" key="2">
    <source>
        <dbReference type="EMBL" id="GAG39042.1"/>
    </source>
</evidence>
<protein>
    <recommendedName>
        <fullName evidence="1">THIF-type NAD/FAD binding fold domain-containing protein</fullName>
    </recommendedName>
</protein>
<dbReference type="GO" id="GO:0061504">
    <property type="term" value="P:cyclic threonylcarbamoyladenosine biosynthetic process"/>
    <property type="evidence" value="ECO:0007669"/>
    <property type="project" value="TreeGrafter"/>
</dbReference>
<feature type="domain" description="THIF-type NAD/FAD binding fold" evidence="1">
    <location>
        <begin position="11"/>
        <end position="72"/>
    </location>
</feature>
<organism evidence="2">
    <name type="scientific">marine sediment metagenome</name>
    <dbReference type="NCBI Taxonomy" id="412755"/>
    <lineage>
        <taxon>unclassified sequences</taxon>
        <taxon>metagenomes</taxon>
        <taxon>ecological metagenomes</taxon>
    </lineage>
</organism>
<dbReference type="InterPro" id="IPR000594">
    <property type="entry name" value="ThiF_NAD_FAD-bd"/>
</dbReference>
<reference evidence="2" key="1">
    <citation type="journal article" date="2014" name="Front. Microbiol.">
        <title>High frequency of phylogenetically diverse reductive dehalogenase-homologous genes in deep subseafloor sedimentary metagenomes.</title>
        <authorList>
            <person name="Kawai M."/>
            <person name="Futagami T."/>
            <person name="Toyoda A."/>
            <person name="Takaki Y."/>
            <person name="Nishi S."/>
            <person name="Hori S."/>
            <person name="Arai W."/>
            <person name="Tsubouchi T."/>
            <person name="Morono Y."/>
            <person name="Uchiyama I."/>
            <person name="Ito T."/>
            <person name="Fujiyama A."/>
            <person name="Inagaki F."/>
            <person name="Takami H."/>
        </authorList>
    </citation>
    <scope>NUCLEOTIDE SEQUENCE</scope>
    <source>
        <strain evidence="2">Expedition CK06-06</strain>
    </source>
</reference>
<accession>X0XUX3</accession>
<comment type="caution">
    <text evidence="2">The sequence shown here is derived from an EMBL/GenBank/DDBJ whole genome shotgun (WGS) entry which is preliminary data.</text>
</comment>
<dbReference type="SUPFAM" id="SSF69572">
    <property type="entry name" value="Activating enzymes of the ubiquitin-like proteins"/>
    <property type="match status" value="1"/>
</dbReference>
<feature type="non-terminal residue" evidence="2">
    <location>
        <position position="73"/>
    </location>
</feature>
<dbReference type="InterPro" id="IPR045886">
    <property type="entry name" value="ThiF/MoeB/HesA"/>
</dbReference>
<sequence length="73" mass="8114">MVGDDRWHERYSRQLVLDPIGEEGQRRLGETTVAVVGAGALGSNSAEMLVRMGFGHVRLIDRDVLELSNLHRA</sequence>
<dbReference type="GO" id="GO:0061503">
    <property type="term" value="F:tRNA threonylcarbamoyladenosine dehydratase"/>
    <property type="evidence" value="ECO:0007669"/>
    <property type="project" value="TreeGrafter"/>
</dbReference>
<dbReference type="PANTHER" id="PTHR43267">
    <property type="entry name" value="TRNA THREONYLCARBAMOYLADENOSINE DEHYDRATASE"/>
    <property type="match status" value="1"/>
</dbReference>
<dbReference type="PANTHER" id="PTHR43267:SF1">
    <property type="entry name" value="TRNA THREONYLCARBAMOYLADENOSINE DEHYDRATASE"/>
    <property type="match status" value="1"/>
</dbReference>
<evidence type="ECO:0000259" key="1">
    <source>
        <dbReference type="Pfam" id="PF00899"/>
    </source>
</evidence>
<dbReference type="EMBL" id="BARS01044703">
    <property type="protein sequence ID" value="GAG39042.1"/>
    <property type="molecule type" value="Genomic_DNA"/>
</dbReference>
<dbReference type="Pfam" id="PF00899">
    <property type="entry name" value="ThiF"/>
    <property type="match status" value="1"/>
</dbReference>
<dbReference type="Gene3D" id="3.40.50.720">
    <property type="entry name" value="NAD(P)-binding Rossmann-like Domain"/>
    <property type="match status" value="1"/>
</dbReference>
<name>X0XUX3_9ZZZZ</name>
<dbReference type="GO" id="GO:0008641">
    <property type="term" value="F:ubiquitin-like modifier activating enzyme activity"/>
    <property type="evidence" value="ECO:0007669"/>
    <property type="project" value="InterPro"/>
</dbReference>
<proteinExistence type="predicted"/>
<gene>
    <name evidence="2" type="ORF">S01H1_67491</name>
</gene>